<gene>
    <name evidence="3" type="ORF">KSP39_PZI008470</name>
</gene>
<evidence type="ECO:0000313" key="3">
    <source>
        <dbReference type="EMBL" id="KAK8945191.1"/>
    </source>
</evidence>
<dbReference type="CDD" id="cd09272">
    <property type="entry name" value="RNase_HI_RT_Ty1"/>
    <property type="match status" value="1"/>
</dbReference>
<dbReference type="Proteomes" id="UP001418222">
    <property type="component" value="Unassembled WGS sequence"/>
</dbReference>
<sequence length="643" mass="73830">MVEPQTPTPSNTDNPHLYDPFTASSSSFNSPDSSSPPRRMRTLEDIYLQGEVVLNVSQPTNYDEAYKNSAWRKAMDEEIAMVLKNNTWTLVSKPPQADVIGLKWVYKLKENEDGSVHKYKARIVAKGYSQIPGIDYNETFAPVVRMEAIRTLIAYAVQYNLPVYQLDVKSAFLNGEIEEDIYVEQPRGYEIAGEEHKVYKLIKALYGLKQAPRAWNSNIDKYLQSINFCKSKTDSSLYLKEERGMRIIVCLYVDDLIYTGNNLNFLKTFKEDMENKYEMTDMGKLHFFLGLQFVQSPTQFLISQEKYAHDILKKFNMSECNPVQLPMSPHDQLFPASENDQMVDPTVFRSLVGSLIYLTNTRPDIEYSVNCISRYMSNPNKLHFEAAKRILRYIQGTKNYGLVYRNHHHTMLTGYTDSDWGRNADDRRSVSGYVFFIGQNAISWSARKQQSVALSSAEAEYMALSRATSEGIWLRRLVEEIFKIKGKETLIYSDSSSAIALAKNPVFHSRSKHIEIRYHHIRENIEKGEVCLRHIPTEHQIADVLTKPLPKPRFEHLRMKIGVEHLSSLRGSVKIQSTQVSSRDTTATTAYRAQRADPDPVEQAQEEDVEVKASPCEKKQRLCNKMERNVSEQVQGRGQKTQT</sequence>
<dbReference type="EMBL" id="JBBWWQ010000006">
    <property type="protein sequence ID" value="KAK8945191.1"/>
    <property type="molecule type" value="Genomic_DNA"/>
</dbReference>
<feature type="compositionally biased region" description="Low complexity" evidence="1">
    <location>
        <begin position="24"/>
        <end position="37"/>
    </location>
</feature>
<keyword evidence="4" id="KW-1185">Reference proteome</keyword>
<name>A0AAP0BPV3_9ASPA</name>
<comment type="caution">
    <text evidence="3">The sequence shown here is derived from an EMBL/GenBank/DDBJ whole genome shotgun (WGS) entry which is preliminary data.</text>
</comment>
<dbReference type="PANTHER" id="PTHR11439">
    <property type="entry name" value="GAG-POL-RELATED RETROTRANSPOSON"/>
    <property type="match status" value="1"/>
</dbReference>
<protein>
    <recommendedName>
        <fullName evidence="2">Reverse transcriptase Ty1/copia-type domain-containing protein</fullName>
    </recommendedName>
</protein>
<evidence type="ECO:0000313" key="4">
    <source>
        <dbReference type="Proteomes" id="UP001418222"/>
    </source>
</evidence>
<reference evidence="3 4" key="1">
    <citation type="journal article" date="2022" name="Nat. Plants">
        <title>Genomes of leafy and leafless Platanthera orchids illuminate the evolution of mycoheterotrophy.</title>
        <authorList>
            <person name="Li M.H."/>
            <person name="Liu K.W."/>
            <person name="Li Z."/>
            <person name="Lu H.C."/>
            <person name="Ye Q.L."/>
            <person name="Zhang D."/>
            <person name="Wang J.Y."/>
            <person name="Li Y.F."/>
            <person name="Zhong Z.M."/>
            <person name="Liu X."/>
            <person name="Yu X."/>
            <person name="Liu D.K."/>
            <person name="Tu X.D."/>
            <person name="Liu B."/>
            <person name="Hao Y."/>
            <person name="Liao X.Y."/>
            <person name="Jiang Y.T."/>
            <person name="Sun W.H."/>
            <person name="Chen J."/>
            <person name="Chen Y.Q."/>
            <person name="Ai Y."/>
            <person name="Zhai J.W."/>
            <person name="Wu S.S."/>
            <person name="Zhou Z."/>
            <person name="Hsiao Y.Y."/>
            <person name="Wu W.L."/>
            <person name="Chen Y.Y."/>
            <person name="Lin Y.F."/>
            <person name="Hsu J.L."/>
            <person name="Li C.Y."/>
            <person name="Wang Z.W."/>
            <person name="Zhao X."/>
            <person name="Zhong W.Y."/>
            <person name="Ma X.K."/>
            <person name="Ma L."/>
            <person name="Huang J."/>
            <person name="Chen G.Z."/>
            <person name="Huang M.Z."/>
            <person name="Huang L."/>
            <person name="Peng D.H."/>
            <person name="Luo Y.B."/>
            <person name="Zou S.Q."/>
            <person name="Chen S.P."/>
            <person name="Lan S."/>
            <person name="Tsai W.C."/>
            <person name="Van de Peer Y."/>
            <person name="Liu Z.J."/>
        </authorList>
    </citation>
    <scope>NUCLEOTIDE SEQUENCE [LARGE SCALE GENOMIC DNA]</scope>
    <source>
        <strain evidence="3">Lor287</strain>
    </source>
</reference>
<dbReference type="AlphaFoldDB" id="A0AAP0BPV3"/>
<feature type="region of interest" description="Disordered" evidence="1">
    <location>
        <begin position="578"/>
        <end position="613"/>
    </location>
</feature>
<feature type="domain" description="Reverse transcriptase Ty1/copia-type" evidence="2">
    <location>
        <begin position="85"/>
        <end position="328"/>
    </location>
</feature>
<organism evidence="3 4">
    <name type="scientific">Platanthera zijinensis</name>
    <dbReference type="NCBI Taxonomy" id="2320716"/>
    <lineage>
        <taxon>Eukaryota</taxon>
        <taxon>Viridiplantae</taxon>
        <taxon>Streptophyta</taxon>
        <taxon>Embryophyta</taxon>
        <taxon>Tracheophyta</taxon>
        <taxon>Spermatophyta</taxon>
        <taxon>Magnoliopsida</taxon>
        <taxon>Liliopsida</taxon>
        <taxon>Asparagales</taxon>
        <taxon>Orchidaceae</taxon>
        <taxon>Orchidoideae</taxon>
        <taxon>Orchideae</taxon>
        <taxon>Orchidinae</taxon>
        <taxon>Platanthera</taxon>
    </lineage>
</organism>
<dbReference type="InterPro" id="IPR043502">
    <property type="entry name" value="DNA/RNA_pol_sf"/>
</dbReference>
<dbReference type="Pfam" id="PF07727">
    <property type="entry name" value="RVT_2"/>
    <property type="match status" value="1"/>
</dbReference>
<evidence type="ECO:0000259" key="2">
    <source>
        <dbReference type="Pfam" id="PF07727"/>
    </source>
</evidence>
<accession>A0AAP0BPV3</accession>
<feature type="compositionally biased region" description="Low complexity" evidence="1">
    <location>
        <begin position="583"/>
        <end position="593"/>
    </location>
</feature>
<evidence type="ECO:0000256" key="1">
    <source>
        <dbReference type="SAM" id="MobiDB-lite"/>
    </source>
</evidence>
<dbReference type="PANTHER" id="PTHR11439:SF463">
    <property type="entry name" value="REVERSE TRANSCRIPTASE TY1_COPIA-TYPE DOMAIN-CONTAINING PROTEIN"/>
    <property type="match status" value="1"/>
</dbReference>
<dbReference type="InterPro" id="IPR013103">
    <property type="entry name" value="RVT_2"/>
</dbReference>
<feature type="region of interest" description="Disordered" evidence="1">
    <location>
        <begin position="1"/>
        <end position="39"/>
    </location>
</feature>
<dbReference type="SUPFAM" id="SSF56672">
    <property type="entry name" value="DNA/RNA polymerases"/>
    <property type="match status" value="1"/>
</dbReference>
<proteinExistence type="predicted"/>